<feature type="transmembrane region" description="Helical" evidence="1">
    <location>
        <begin position="53"/>
        <end position="72"/>
    </location>
</feature>
<evidence type="ECO:0000313" key="2">
    <source>
        <dbReference type="EMBL" id="TID23394.1"/>
    </source>
</evidence>
<gene>
    <name evidence="2" type="ORF">E6O75_ATG03030</name>
</gene>
<comment type="caution">
    <text evidence="2">The sequence shown here is derived from an EMBL/GenBank/DDBJ whole genome shotgun (WGS) entry which is preliminary data.</text>
</comment>
<sequence length="270" mass="30349">MRVCQDGVIHTAYEPPGPTKSWQPGVVMDGEGNAKGGQKLRRFLNLYTRNFDLSNAIAIAIAYSIFIIRLRLEPVYAYVSYKTQIWHEHAGVPQYHECCGRRLLPADELVNSPGFLRENILAEYNTPSSEDAEKITRPLSSWDVLSRRSSRLKPSSRRTDPIALDICLLVQNFDQAPDPDEMVMYRTRRREYYTWVCMAGLTGKTTYHSGIVHGRPTGWKTAGLGRIVHHFHDLLGSILHRIGNGLKGGEGKAECSLGQKNVAPIRESAN</sequence>
<name>A0A4Z1PME0_9PEZI</name>
<keyword evidence="1" id="KW-1133">Transmembrane helix</keyword>
<protein>
    <submittedName>
        <fullName evidence="2">Uncharacterized protein</fullName>
    </submittedName>
</protein>
<reference evidence="2 3" key="1">
    <citation type="submission" date="2019-04" db="EMBL/GenBank/DDBJ databases">
        <title>High contiguity whole genome sequence and gene annotation resource for two Venturia nashicola isolates.</title>
        <authorList>
            <person name="Prokchorchik M."/>
            <person name="Won K."/>
            <person name="Lee Y."/>
            <person name="Choi E.D."/>
            <person name="Segonzac C."/>
            <person name="Sohn K.H."/>
        </authorList>
    </citation>
    <scope>NUCLEOTIDE SEQUENCE [LARGE SCALE GENOMIC DNA]</scope>
    <source>
        <strain evidence="2 3">PRI2</strain>
    </source>
</reference>
<evidence type="ECO:0000313" key="3">
    <source>
        <dbReference type="Proteomes" id="UP000298493"/>
    </source>
</evidence>
<dbReference type="EMBL" id="SNSC02000006">
    <property type="protein sequence ID" value="TID23394.1"/>
    <property type="molecule type" value="Genomic_DNA"/>
</dbReference>
<keyword evidence="3" id="KW-1185">Reference proteome</keyword>
<dbReference type="AlphaFoldDB" id="A0A4Z1PME0"/>
<dbReference type="Proteomes" id="UP000298493">
    <property type="component" value="Unassembled WGS sequence"/>
</dbReference>
<keyword evidence="1" id="KW-0472">Membrane</keyword>
<accession>A0A4Z1PME0</accession>
<keyword evidence="1" id="KW-0812">Transmembrane</keyword>
<organism evidence="2 3">
    <name type="scientific">Venturia nashicola</name>
    <dbReference type="NCBI Taxonomy" id="86259"/>
    <lineage>
        <taxon>Eukaryota</taxon>
        <taxon>Fungi</taxon>
        <taxon>Dikarya</taxon>
        <taxon>Ascomycota</taxon>
        <taxon>Pezizomycotina</taxon>
        <taxon>Dothideomycetes</taxon>
        <taxon>Pleosporomycetidae</taxon>
        <taxon>Venturiales</taxon>
        <taxon>Venturiaceae</taxon>
        <taxon>Venturia</taxon>
    </lineage>
</organism>
<evidence type="ECO:0000256" key="1">
    <source>
        <dbReference type="SAM" id="Phobius"/>
    </source>
</evidence>
<proteinExistence type="predicted"/>